<feature type="modified residue" description="4-aspartylphosphate" evidence="2">
    <location>
        <position position="53"/>
    </location>
</feature>
<keyword evidence="1" id="KW-0238">DNA-binding</keyword>
<dbReference type="Pfam" id="PF00196">
    <property type="entry name" value="GerE"/>
    <property type="match status" value="1"/>
</dbReference>
<evidence type="ECO:0000256" key="1">
    <source>
        <dbReference type="ARBA" id="ARBA00023125"/>
    </source>
</evidence>
<dbReference type="InterPro" id="IPR001789">
    <property type="entry name" value="Sig_transdc_resp-reg_receiver"/>
</dbReference>
<evidence type="ECO:0000313" key="5">
    <source>
        <dbReference type="EMBL" id="MBU9845331.1"/>
    </source>
</evidence>
<dbReference type="PROSITE" id="PS50110">
    <property type="entry name" value="RESPONSE_REGULATORY"/>
    <property type="match status" value="1"/>
</dbReference>
<keyword evidence="6" id="KW-1185">Reference proteome</keyword>
<dbReference type="CDD" id="cd06170">
    <property type="entry name" value="LuxR_C_like"/>
    <property type="match status" value="1"/>
</dbReference>
<comment type="caution">
    <text evidence="5">The sequence shown here is derived from an EMBL/GenBank/DDBJ whole genome shotgun (WGS) entry which is preliminary data.</text>
</comment>
<dbReference type="PANTHER" id="PTHR45566">
    <property type="entry name" value="HTH-TYPE TRANSCRIPTIONAL REGULATOR YHJB-RELATED"/>
    <property type="match status" value="1"/>
</dbReference>
<dbReference type="Pfam" id="PF00072">
    <property type="entry name" value="Response_reg"/>
    <property type="match status" value="1"/>
</dbReference>
<protein>
    <submittedName>
        <fullName evidence="5">Response regulator transcription factor</fullName>
    </submittedName>
</protein>
<proteinExistence type="predicted"/>
<reference evidence="5 6" key="1">
    <citation type="submission" date="2021-03" db="EMBL/GenBank/DDBJ databases">
        <title>Five novel Rahnella species.</title>
        <authorList>
            <person name="Brady C."/>
            <person name="Asselin J."/>
            <person name="Beer S."/>
            <person name="Bruberg M.B."/>
            <person name="Crampton B."/>
            <person name="Venter S."/>
            <person name="Arnold D."/>
            <person name="Denman S."/>
        </authorList>
    </citation>
    <scope>NUCLEOTIDE SEQUENCE [LARGE SCALE GENOMIC DNA]</scope>
    <source>
        <strain evidence="5 6">FRB 231</strain>
    </source>
</reference>
<evidence type="ECO:0000259" key="3">
    <source>
        <dbReference type="PROSITE" id="PS50043"/>
    </source>
</evidence>
<sequence length="201" mass="22606">MNILIVDPLPFFIQGMASGLKNIMQDIEVKGVIHPEDIWEVLEEMHISVILIDGGSENSSQLTLLDDIAARYPHIRIIVMLMKVRKDSLRRFLEHHAIAVVSKEASLETIFQVIKTASCGMICIPNPEGVTEMEGEQESVMKLSDRQREVLKLIAAGESNKQISRLLNISAGTVKSHLESIYRRLNVRNRTQAAMMMSPDE</sequence>
<gene>
    <name evidence="5" type="ORF">J1784_09940</name>
</gene>
<evidence type="ECO:0000313" key="6">
    <source>
        <dbReference type="Proteomes" id="UP000739284"/>
    </source>
</evidence>
<name>A0ABS6LFC6_9GAMM</name>
<dbReference type="EMBL" id="JAFMOY010000122">
    <property type="protein sequence ID" value="MBU9845331.1"/>
    <property type="molecule type" value="Genomic_DNA"/>
</dbReference>
<dbReference type="RefSeq" id="WP_217149061.1">
    <property type="nucleotide sequence ID" value="NZ_JAFMOY010000122.1"/>
</dbReference>
<feature type="domain" description="HTH luxR-type" evidence="3">
    <location>
        <begin position="136"/>
        <end position="201"/>
    </location>
</feature>
<feature type="domain" description="Response regulatory" evidence="4">
    <location>
        <begin position="2"/>
        <end position="118"/>
    </location>
</feature>
<dbReference type="PROSITE" id="PS50043">
    <property type="entry name" value="HTH_LUXR_2"/>
    <property type="match status" value="1"/>
</dbReference>
<keyword evidence="2" id="KW-0597">Phosphoprotein</keyword>
<dbReference type="InterPro" id="IPR000792">
    <property type="entry name" value="Tscrpt_reg_LuxR_C"/>
</dbReference>
<dbReference type="InterPro" id="IPR051015">
    <property type="entry name" value="EvgA-like"/>
</dbReference>
<dbReference type="PROSITE" id="PS00622">
    <property type="entry name" value="HTH_LUXR_1"/>
    <property type="match status" value="1"/>
</dbReference>
<evidence type="ECO:0000256" key="2">
    <source>
        <dbReference type="PROSITE-ProRule" id="PRU00169"/>
    </source>
</evidence>
<accession>A0ABS6LFC6</accession>
<dbReference type="Proteomes" id="UP000739284">
    <property type="component" value="Unassembled WGS sequence"/>
</dbReference>
<dbReference type="SMART" id="SM00421">
    <property type="entry name" value="HTH_LUXR"/>
    <property type="match status" value="1"/>
</dbReference>
<evidence type="ECO:0000259" key="4">
    <source>
        <dbReference type="PROSITE" id="PS50110"/>
    </source>
</evidence>
<organism evidence="5 6">
    <name type="scientific">Rahnella ecdela</name>
    <dbReference type="NCBI Taxonomy" id="2816250"/>
    <lineage>
        <taxon>Bacteria</taxon>
        <taxon>Pseudomonadati</taxon>
        <taxon>Pseudomonadota</taxon>
        <taxon>Gammaproteobacteria</taxon>
        <taxon>Enterobacterales</taxon>
        <taxon>Yersiniaceae</taxon>
        <taxon>Rahnella</taxon>
    </lineage>
</organism>
<dbReference type="PANTHER" id="PTHR45566:SF1">
    <property type="entry name" value="HTH-TYPE TRANSCRIPTIONAL REGULATOR YHJB-RELATED"/>
    <property type="match status" value="1"/>
</dbReference>